<keyword evidence="2 4" id="KW-0449">Lipoprotein</keyword>
<dbReference type="InterPro" id="IPR003423">
    <property type="entry name" value="OMP_efflux"/>
</dbReference>
<keyword evidence="2" id="KW-0812">Transmembrane</keyword>
<dbReference type="InterPro" id="IPR010131">
    <property type="entry name" value="MdtP/NodT-like"/>
</dbReference>
<dbReference type="PROSITE" id="PS51257">
    <property type="entry name" value="PROKAR_LIPOPROTEIN"/>
    <property type="match status" value="1"/>
</dbReference>
<dbReference type="EMBL" id="JAVDRL010000007">
    <property type="protein sequence ID" value="MDR6531863.1"/>
    <property type="molecule type" value="Genomic_DNA"/>
</dbReference>
<dbReference type="Gene3D" id="1.20.1600.10">
    <property type="entry name" value="Outer membrane efflux proteins (OEP)"/>
    <property type="match status" value="1"/>
</dbReference>
<name>A0ABU1N0A4_9CAUL</name>
<evidence type="ECO:0000313" key="4">
    <source>
        <dbReference type="EMBL" id="MDR6531863.1"/>
    </source>
</evidence>
<dbReference type="Proteomes" id="UP001262754">
    <property type="component" value="Unassembled WGS sequence"/>
</dbReference>
<evidence type="ECO:0000256" key="1">
    <source>
        <dbReference type="ARBA" id="ARBA00007613"/>
    </source>
</evidence>
<dbReference type="SUPFAM" id="SSF56954">
    <property type="entry name" value="Outer membrane efflux proteins (OEP)"/>
    <property type="match status" value="1"/>
</dbReference>
<keyword evidence="2" id="KW-0472">Membrane</keyword>
<reference evidence="4 5" key="1">
    <citation type="submission" date="2023-07" db="EMBL/GenBank/DDBJ databases">
        <title>Sorghum-associated microbial communities from plants grown in Nebraska, USA.</title>
        <authorList>
            <person name="Schachtman D."/>
        </authorList>
    </citation>
    <scope>NUCLEOTIDE SEQUENCE [LARGE SCALE GENOMIC DNA]</scope>
    <source>
        <strain evidence="4 5">DS2154</strain>
    </source>
</reference>
<dbReference type="Gene3D" id="2.20.200.10">
    <property type="entry name" value="Outer membrane efflux proteins (OEP)"/>
    <property type="match status" value="1"/>
</dbReference>
<keyword evidence="3" id="KW-0175">Coiled coil</keyword>
<feature type="coiled-coil region" evidence="3">
    <location>
        <begin position="237"/>
        <end position="264"/>
    </location>
</feature>
<comment type="subcellular location">
    <subcellularLocation>
        <location evidence="2">Cell membrane</location>
        <topology evidence="2">Lipid-anchor</topology>
    </subcellularLocation>
</comment>
<dbReference type="PANTHER" id="PTHR30203">
    <property type="entry name" value="OUTER MEMBRANE CATION EFFLUX PROTEIN"/>
    <property type="match status" value="1"/>
</dbReference>
<keyword evidence="5" id="KW-1185">Reference proteome</keyword>
<dbReference type="PANTHER" id="PTHR30203:SF32">
    <property type="entry name" value="CATION EFFLUX SYSTEM PROTEIN CUSC"/>
    <property type="match status" value="1"/>
</dbReference>
<protein>
    <submittedName>
        <fullName evidence="4">NodT family efflux transporter outer membrane factor (OMF) lipoprotein</fullName>
    </submittedName>
</protein>
<keyword evidence="2" id="KW-1134">Transmembrane beta strand</keyword>
<evidence type="ECO:0000256" key="2">
    <source>
        <dbReference type="RuleBase" id="RU362097"/>
    </source>
</evidence>
<keyword evidence="2" id="KW-0564">Palmitate</keyword>
<organism evidence="4 5">
    <name type="scientific">Caulobacter rhizosphaerae</name>
    <dbReference type="NCBI Taxonomy" id="2010972"/>
    <lineage>
        <taxon>Bacteria</taxon>
        <taxon>Pseudomonadati</taxon>
        <taxon>Pseudomonadota</taxon>
        <taxon>Alphaproteobacteria</taxon>
        <taxon>Caulobacterales</taxon>
        <taxon>Caulobacteraceae</taxon>
        <taxon>Caulobacter</taxon>
    </lineage>
</organism>
<evidence type="ECO:0000256" key="3">
    <source>
        <dbReference type="SAM" id="Coils"/>
    </source>
</evidence>
<dbReference type="Pfam" id="PF02321">
    <property type="entry name" value="OEP"/>
    <property type="match status" value="2"/>
</dbReference>
<proteinExistence type="inferred from homology"/>
<accession>A0ABU1N0A4</accession>
<comment type="similarity">
    <text evidence="1 2">Belongs to the outer membrane factor (OMF) (TC 1.B.17) family.</text>
</comment>
<dbReference type="NCBIfam" id="TIGR01845">
    <property type="entry name" value="outer_NodT"/>
    <property type="match status" value="1"/>
</dbReference>
<comment type="caution">
    <text evidence="4">The sequence shown here is derived from an EMBL/GenBank/DDBJ whole genome shotgun (WGS) entry which is preliminary data.</text>
</comment>
<sequence length="500" mass="52709">MTGEPRRPRPFRSGAPTSALGLALGLAGLVLAGCVNTPRPTPDTRLPAAYEAPAGTAQADLDRWWTSFNDPQLTSLIETALEKAPDARTAAAVLDEARAVRRGQVRQIWIPNTPLTGNAGRTHTEILSQTVPPGGIPFTRGGDSDSYNANFDVSWELDLFGRKRAGLGVVNNDFAAARFAYEGARASLAANVAQSYFEARGLAVQLDDARQTERINTSLRDFAVKKANAGLIATSEADRAEADLADTQARAANLEAQLGAARRSLLILVGRGIDPLASLPVDARLDLAPPVPATIPGDLLGRRPDVREAQARLASASKTLKVNELALLPTFNITPGVGLSKSVSPSFGGGSGTSSTSTSTWTLGANVSIPVLNIPALLADIDAQDARTRQAAIALEKTVQTAYGEAENAMLQLAADQRRVNLLTAGEARAQRAYEANRKGYGLGLIDLTTTLQAEQSWRASRSALTGARTDALLHAVQTYKALGGGWSPTSMTSTQVSSK</sequence>
<gene>
    <name evidence="4" type="ORF">J2800_002616</name>
</gene>
<evidence type="ECO:0000313" key="5">
    <source>
        <dbReference type="Proteomes" id="UP001262754"/>
    </source>
</evidence>